<reference evidence="9 10" key="1">
    <citation type="submission" date="2018-10" db="EMBL/GenBank/DDBJ databases">
        <title>Cohnella sp. M2MS4P-1, whole genome shotgun sequence.</title>
        <authorList>
            <person name="Tuo L."/>
        </authorList>
    </citation>
    <scope>NUCLEOTIDE SEQUENCE [LARGE SCALE GENOMIC DNA]</scope>
    <source>
        <strain evidence="9 10">M2MS4P-1</strain>
    </source>
</reference>
<proteinExistence type="inferred from homology"/>
<dbReference type="Gene3D" id="1.10.3720.10">
    <property type="entry name" value="MetI-like"/>
    <property type="match status" value="1"/>
</dbReference>
<evidence type="ECO:0000313" key="9">
    <source>
        <dbReference type="EMBL" id="RKP54096.1"/>
    </source>
</evidence>
<dbReference type="PANTHER" id="PTHR43744:SF12">
    <property type="entry name" value="ABC TRANSPORTER PERMEASE PROTEIN MG189-RELATED"/>
    <property type="match status" value="1"/>
</dbReference>
<dbReference type="SUPFAM" id="SSF161098">
    <property type="entry name" value="MetI-like"/>
    <property type="match status" value="1"/>
</dbReference>
<dbReference type="Pfam" id="PF00528">
    <property type="entry name" value="BPD_transp_1"/>
    <property type="match status" value="1"/>
</dbReference>
<evidence type="ECO:0000313" key="10">
    <source>
        <dbReference type="Proteomes" id="UP000282076"/>
    </source>
</evidence>
<feature type="transmembrane region" description="Helical" evidence="7">
    <location>
        <begin position="132"/>
        <end position="156"/>
    </location>
</feature>
<comment type="similarity">
    <text evidence="7">Belongs to the binding-protein-dependent transport system permease family.</text>
</comment>
<evidence type="ECO:0000259" key="8">
    <source>
        <dbReference type="PROSITE" id="PS50928"/>
    </source>
</evidence>
<dbReference type="Proteomes" id="UP000282076">
    <property type="component" value="Unassembled WGS sequence"/>
</dbReference>
<dbReference type="GO" id="GO:0055085">
    <property type="term" value="P:transmembrane transport"/>
    <property type="evidence" value="ECO:0007669"/>
    <property type="project" value="InterPro"/>
</dbReference>
<dbReference type="PANTHER" id="PTHR43744">
    <property type="entry name" value="ABC TRANSPORTER PERMEASE PROTEIN MG189-RELATED-RELATED"/>
    <property type="match status" value="1"/>
</dbReference>
<comment type="caution">
    <text evidence="9">The sequence shown here is derived from an EMBL/GenBank/DDBJ whole genome shotgun (WGS) entry which is preliminary data.</text>
</comment>
<feature type="transmembrane region" description="Helical" evidence="7">
    <location>
        <begin position="36"/>
        <end position="57"/>
    </location>
</feature>
<sequence length="309" mass="34840">MGVLRRGRKIMASQISTAFAKPQKSTRMKMIGKSNVFTYFTLIVLSLLMILPLIWLVRSSLMDNAQIFIFPPEWIPEPFRWSNYPEALTAVPFKRFFLNTMILEVLTVSGVLVTTMISAYTFARLRWPGKNIVFGVLLATGMLPGAATLIPMFVFWRELGALDSFIPLSLPSWFGAGVYTGQGVFAIFLMRQFFMTIPRELDEAAYMDGANPLTVLWHIILPLSKPALLVITVFSFNDVWNQFLEPTLYLSSEKKYTMALGLASFKGLYNAQWGYLMAASATMVAPIILLFFLAQRYFIEGITLTGIKG</sequence>
<evidence type="ECO:0000256" key="5">
    <source>
        <dbReference type="ARBA" id="ARBA00022989"/>
    </source>
</evidence>
<dbReference type="GO" id="GO:0005886">
    <property type="term" value="C:plasma membrane"/>
    <property type="evidence" value="ECO:0007669"/>
    <property type="project" value="UniProtKB-SubCell"/>
</dbReference>
<dbReference type="OrthoDB" id="9771544at2"/>
<keyword evidence="2 7" id="KW-0813">Transport</keyword>
<name>A0A494Y2J7_9BACL</name>
<organism evidence="9 10">
    <name type="scientific">Cohnella endophytica</name>
    <dbReference type="NCBI Taxonomy" id="2419778"/>
    <lineage>
        <taxon>Bacteria</taxon>
        <taxon>Bacillati</taxon>
        <taxon>Bacillota</taxon>
        <taxon>Bacilli</taxon>
        <taxon>Bacillales</taxon>
        <taxon>Paenibacillaceae</taxon>
        <taxon>Cohnella</taxon>
    </lineage>
</organism>
<feature type="domain" description="ABC transmembrane type-1" evidence="8">
    <location>
        <begin position="97"/>
        <end position="294"/>
    </location>
</feature>
<keyword evidence="10" id="KW-1185">Reference proteome</keyword>
<dbReference type="PROSITE" id="PS50928">
    <property type="entry name" value="ABC_TM1"/>
    <property type="match status" value="1"/>
</dbReference>
<gene>
    <name evidence="9" type="ORF">D7Z26_11965</name>
</gene>
<dbReference type="InterPro" id="IPR035906">
    <property type="entry name" value="MetI-like_sf"/>
</dbReference>
<keyword evidence="6 7" id="KW-0472">Membrane</keyword>
<keyword evidence="3" id="KW-1003">Cell membrane</keyword>
<evidence type="ECO:0000256" key="7">
    <source>
        <dbReference type="RuleBase" id="RU363032"/>
    </source>
</evidence>
<evidence type="ECO:0000256" key="4">
    <source>
        <dbReference type="ARBA" id="ARBA00022692"/>
    </source>
</evidence>
<evidence type="ECO:0000256" key="1">
    <source>
        <dbReference type="ARBA" id="ARBA00004651"/>
    </source>
</evidence>
<protein>
    <submittedName>
        <fullName evidence="9">Carbohydrate ABC transporter permease</fullName>
    </submittedName>
</protein>
<dbReference type="InterPro" id="IPR000515">
    <property type="entry name" value="MetI-like"/>
</dbReference>
<evidence type="ECO:0000256" key="6">
    <source>
        <dbReference type="ARBA" id="ARBA00023136"/>
    </source>
</evidence>
<evidence type="ECO:0000256" key="3">
    <source>
        <dbReference type="ARBA" id="ARBA00022475"/>
    </source>
</evidence>
<dbReference type="AlphaFoldDB" id="A0A494Y2J7"/>
<dbReference type="EMBL" id="RBZM01000005">
    <property type="protein sequence ID" value="RKP54096.1"/>
    <property type="molecule type" value="Genomic_DNA"/>
</dbReference>
<accession>A0A494Y2J7</accession>
<keyword evidence="5 7" id="KW-1133">Transmembrane helix</keyword>
<feature type="transmembrane region" description="Helical" evidence="7">
    <location>
        <begin position="176"/>
        <end position="194"/>
    </location>
</feature>
<keyword evidence="4 7" id="KW-0812">Transmembrane</keyword>
<dbReference type="CDD" id="cd06261">
    <property type="entry name" value="TM_PBP2"/>
    <property type="match status" value="1"/>
</dbReference>
<feature type="transmembrane region" description="Helical" evidence="7">
    <location>
        <begin position="273"/>
        <end position="294"/>
    </location>
</feature>
<comment type="subcellular location">
    <subcellularLocation>
        <location evidence="1 7">Cell membrane</location>
        <topology evidence="1 7">Multi-pass membrane protein</topology>
    </subcellularLocation>
</comment>
<feature type="transmembrane region" description="Helical" evidence="7">
    <location>
        <begin position="96"/>
        <end position="120"/>
    </location>
</feature>
<feature type="transmembrane region" description="Helical" evidence="7">
    <location>
        <begin position="215"/>
        <end position="236"/>
    </location>
</feature>
<evidence type="ECO:0000256" key="2">
    <source>
        <dbReference type="ARBA" id="ARBA00022448"/>
    </source>
</evidence>